<sequence>MAWGQDFPYLKLLVLFDGGKKTTRLVVTATLTPWAVCQLTRVVSALVGAKIQEAELEGDEIQLISAKSDRDLEEAHMAVAVTKAAIYDISSQQAVDNFLGWRLECHEHSEQVGHLLAICSSQKEMQRETAEINDEQGRLVSDWAEMKEAFRDYYENLYKNESRK</sequence>
<keyword evidence="2" id="KW-1185">Reference proteome</keyword>
<dbReference type="EMBL" id="JANPWB010000012">
    <property type="protein sequence ID" value="KAJ1116268.1"/>
    <property type="molecule type" value="Genomic_DNA"/>
</dbReference>
<proteinExistence type="predicted"/>
<gene>
    <name evidence="1" type="ORF">NDU88_004484</name>
</gene>
<dbReference type="Proteomes" id="UP001066276">
    <property type="component" value="Chromosome 8"/>
</dbReference>
<evidence type="ECO:0000313" key="2">
    <source>
        <dbReference type="Proteomes" id="UP001066276"/>
    </source>
</evidence>
<comment type="caution">
    <text evidence="1">The sequence shown here is derived from an EMBL/GenBank/DDBJ whole genome shotgun (WGS) entry which is preliminary data.</text>
</comment>
<protein>
    <submittedName>
        <fullName evidence="1">Uncharacterized protein</fullName>
    </submittedName>
</protein>
<organism evidence="1 2">
    <name type="scientific">Pleurodeles waltl</name>
    <name type="common">Iberian ribbed newt</name>
    <dbReference type="NCBI Taxonomy" id="8319"/>
    <lineage>
        <taxon>Eukaryota</taxon>
        <taxon>Metazoa</taxon>
        <taxon>Chordata</taxon>
        <taxon>Craniata</taxon>
        <taxon>Vertebrata</taxon>
        <taxon>Euteleostomi</taxon>
        <taxon>Amphibia</taxon>
        <taxon>Batrachia</taxon>
        <taxon>Caudata</taxon>
        <taxon>Salamandroidea</taxon>
        <taxon>Salamandridae</taxon>
        <taxon>Pleurodelinae</taxon>
        <taxon>Pleurodeles</taxon>
    </lineage>
</organism>
<evidence type="ECO:0000313" key="1">
    <source>
        <dbReference type="EMBL" id="KAJ1116268.1"/>
    </source>
</evidence>
<accession>A0AAV7NPG3</accession>
<name>A0AAV7NPG3_PLEWA</name>
<reference evidence="1" key="1">
    <citation type="journal article" date="2022" name="bioRxiv">
        <title>Sequencing and chromosome-scale assembly of the giantPleurodeles waltlgenome.</title>
        <authorList>
            <person name="Brown T."/>
            <person name="Elewa A."/>
            <person name="Iarovenko S."/>
            <person name="Subramanian E."/>
            <person name="Araus A.J."/>
            <person name="Petzold A."/>
            <person name="Susuki M."/>
            <person name="Suzuki K.-i.T."/>
            <person name="Hayashi T."/>
            <person name="Toyoda A."/>
            <person name="Oliveira C."/>
            <person name="Osipova E."/>
            <person name="Leigh N.D."/>
            <person name="Simon A."/>
            <person name="Yun M.H."/>
        </authorList>
    </citation>
    <scope>NUCLEOTIDE SEQUENCE</scope>
    <source>
        <strain evidence="1">20211129_DDA</strain>
        <tissue evidence="1">Liver</tissue>
    </source>
</reference>
<dbReference type="AlphaFoldDB" id="A0AAV7NPG3"/>